<sequence>MANIFNKLGNTAESISHFTNNYDQEAYTIQSNLNKNENIIHNVQETYTIQSHLNENENILLSNQDLSQRTQQFIGQNVDSSVQNDQEFDHSTSMFLNRLDRRLDLLLEYMIHPPST</sequence>
<gene>
    <name evidence="1" type="ORF">g.179321</name>
</gene>
<name>A0A2S2Q9P6_9HEMI</name>
<protein>
    <submittedName>
        <fullName evidence="1">Uncharacterized protein</fullName>
    </submittedName>
</protein>
<accession>A0A2S2Q9P6</accession>
<reference evidence="1" key="1">
    <citation type="submission" date="2018-04" db="EMBL/GenBank/DDBJ databases">
        <title>Transcriptome assembly of Sipha flava.</title>
        <authorList>
            <person name="Scully E.D."/>
            <person name="Geib S.M."/>
            <person name="Palmer N.A."/>
            <person name="Koch K."/>
            <person name="Bradshaw J."/>
            <person name="Heng-Moss T."/>
            <person name="Sarath G."/>
        </authorList>
    </citation>
    <scope>NUCLEOTIDE SEQUENCE</scope>
</reference>
<organism evidence="1">
    <name type="scientific">Sipha flava</name>
    <name type="common">yellow sugarcane aphid</name>
    <dbReference type="NCBI Taxonomy" id="143950"/>
    <lineage>
        <taxon>Eukaryota</taxon>
        <taxon>Metazoa</taxon>
        <taxon>Ecdysozoa</taxon>
        <taxon>Arthropoda</taxon>
        <taxon>Hexapoda</taxon>
        <taxon>Insecta</taxon>
        <taxon>Pterygota</taxon>
        <taxon>Neoptera</taxon>
        <taxon>Paraneoptera</taxon>
        <taxon>Hemiptera</taxon>
        <taxon>Sternorrhyncha</taxon>
        <taxon>Aphidomorpha</taxon>
        <taxon>Aphidoidea</taxon>
        <taxon>Aphididae</taxon>
        <taxon>Sipha</taxon>
    </lineage>
</organism>
<evidence type="ECO:0000313" key="1">
    <source>
        <dbReference type="EMBL" id="MBY74270.1"/>
    </source>
</evidence>
<dbReference type="AlphaFoldDB" id="A0A2S2Q9P6"/>
<proteinExistence type="predicted"/>
<dbReference type="EMBL" id="GGMS01005067">
    <property type="protein sequence ID" value="MBY74270.1"/>
    <property type="molecule type" value="Transcribed_RNA"/>
</dbReference>